<dbReference type="GeneID" id="92953882"/>
<dbReference type="AlphaFoldDB" id="A0A4Q4K126"/>
<organism evidence="2 4">
    <name type="scientific">Bradyrhizobium elkanii</name>
    <dbReference type="NCBI Taxonomy" id="29448"/>
    <lineage>
        <taxon>Bacteria</taxon>
        <taxon>Pseudomonadati</taxon>
        <taxon>Pseudomonadota</taxon>
        <taxon>Alphaproteobacteria</taxon>
        <taxon>Hyphomicrobiales</taxon>
        <taxon>Nitrobacteraceae</taxon>
        <taxon>Bradyrhizobium</taxon>
    </lineage>
</organism>
<feature type="transmembrane region" description="Helical" evidence="1">
    <location>
        <begin position="196"/>
        <end position="221"/>
    </location>
</feature>
<dbReference type="Proteomes" id="UP000673383">
    <property type="component" value="Unassembled WGS sequence"/>
</dbReference>
<reference evidence="3 5" key="2">
    <citation type="submission" date="2024-07" db="EMBL/GenBank/DDBJ databases">
        <title>Genomic Encyclopedia of Type Strains, Phase V (KMG-V): Genome sequencing to study the core and pangenomes of soil and plant-associated prokaryotes.</title>
        <authorList>
            <person name="Whitman W."/>
        </authorList>
    </citation>
    <scope>NUCLEOTIDE SEQUENCE [LARGE SCALE GENOMIC DNA]</scope>
    <source>
        <strain evidence="3 5">USDA 415</strain>
    </source>
</reference>
<sequence length="255" mass="26599">MFGILSLGFLLGMQHALEPDHIAAVSSIAARRTHVGDIVKHGLTWGLGHTLTLFIFAGAAILLGRAIPETVSQPIETAVGIMLVGLGAHVWWRLWRDRVHFHTHSHGDGTTHFHAHSHAGEAVAATSTVAVTSTVARASTVALASTVPHVRAAHSHAHGFRWRTLLVGLMHGMAGSAALLVLTVSQAPSPVIGLGYVALFGIGSMIGMGVLSSVIAVPLAASARWLTWANHGLQTAVGAVTIAIGVHSIVENAFT</sequence>
<feature type="transmembrane region" description="Helical" evidence="1">
    <location>
        <begin position="75"/>
        <end position="92"/>
    </location>
</feature>
<gene>
    <name evidence="3" type="ORF">ABIF29_004923</name>
    <name evidence="2" type="ORF">JOH49_006058</name>
</gene>
<evidence type="ECO:0000313" key="3">
    <source>
        <dbReference type="EMBL" id="MEY9318124.1"/>
    </source>
</evidence>
<proteinExistence type="predicted"/>
<evidence type="ECO:0000313" key="4">
    <source>
        <dbReference type="Proteomes" id="UP000673383"/>
    </source>
</evidence>
<evidence type="ECO:0000313" key="5">
    <source>
        <dbReference type="Proteomes" id="UP001565471"/>
    </source>
</evidence>
<feature type="transmembrane region" description="Helical" evidence="1">
    <location>
        <begin position="165"/>
        <end position="184"/>
    </location>
</feature>
<accession>A0A4Q4K126</accession>
<protein>
    <submittedName>
        <fullName evidence="2">Uncharacterized protein</fullName>
    </submittedName>
</protein>
<keyword evidence="5" id="KW-1185">Reference proteome</keyword>
<dbReference type="EMBL" id="JBGBZA010000002">
    <property type="protein sequence ID" value="MEY9318124.1"/>
    <property type="molecule type" value="Genomic_DNA"/>
</dbReference>
<feature type="transmembrane region" description="Helical" evidence="1">
    <location>
        <begin position="233"/>
        <end position="250"/>
    </location>
</feature>
<dbReference type="EMBL" id="JAFICZ010000001">
    <property type="protein sequence ID" value="MBP1296305.1"/>
    <property type="molecule type" value="Genomic_DNA"/>
</dbReference>
<dbReference type="InterPro" id="IPR052776">
    <property type="entry name" value="Chloro_ReproSupport/MetalTrans"/>
</dbReference>
<keyword evidence="1" id="KW-1133">Transmembrane helix</keyword>
<evidence type="ECO:0000313" key="2">
    <source>
        <dbReference type="EMBL" id="MBP1296305.1"/>
    </source>
</evidence>
<keyword evidence="1" id="KW-0472">Membrane</keyword>
<dbReference type="PANTHER" id="PTHR33876:SF4">
    <property type="entry name" value="CHLOROPLAST PROTEIN FOR GROWTH AND FERTILITY 2"/>
    <property type="match status" value="1"/>
</dbReference>
<comment type="caution">
    <text evidence="2">The sequence shown here is derived from an EMBL/GenBank/DDBJ whole genome shotgun (WGS) entry which is preliminary data.</text>
</comment>
<feature type="transmembrane region" description="Helical" evidence="1">
    <location>
        <begin position="45"/>
        <end position="63"/>
    </location>
</feature>
<keyword evidence="1" id="KW-0812">Transmembrane</keyword>
<reference evidence="2" key="1">
    <citation type="submission" date="2021-02" db="EMBL/GenBank/DDBJ databases">
        <title>Genomic Encyclopedia of Type Strains, Phase IV (KMG-V): Genome sequencing to study the core and pangenomes of soil and plant-associated prokaryotes.</title>
        <authorList>
            <person name="Whitman W."/>
        </authorList>
    </citation>
    <scope>NUCLEOTIDE SEQUENCE</scope>
    <source>
        <strain evidence="2">USDA 406</strain>
    </source>
</reference>
<dbReference type="Proteomes" id="UP001565471">
    <property type="component" value="Unassembled WGS sequence"/>
</dbReference>
<evidence type="ECO:0000256" key="1">
    <source>
        <dbReference type="SAM" id="Phobius"/>
    </source>
</evidence>
<dbReference type="PANTHER" id="PTHR33876">
    <property type="entry name" value="UNNAMED PRODUCT"/>
    <property type="match status" value="1"/>
</dbReference>
<dbReference type="RefSeq" id="WP_016843376.1">
    <property type="nucleotide sequence ID" value="NZ_BJNL01000012.1"/>
</dbReference>
<name>A0A4Q4K126_BRAEL</name>